<organism evidence="1 2">
    <name type="scientific">Cytophaga hutchinsonii (strain ATCC 33406 / DSM 1761 / CIP 103989 / NBRC 15051 / NCIMB 9469 / D465)</name>
    <dbReference type="NCBI Taxonomy" id="269798"/>
    <lineage>
        <taxon>Bacteria</taxon>
        <taxon>Pseudomonadati</taxon>
        <taxon>Bacteroidota</taxon>
        <taxon>Cytophagia</taxon>
        <taxon>Cytophagales</taxon>
        <taxon>Cytophagaceae</taxon>
        <taxon>Cytophaga</taxon>
    </lineage>
</organism>
<evidence type="ECO:0000313" key="1">
    <source>
        <dbReference type="EMBL" id="ABG60068.1"/>
    </source>
</evidence>
<dbReference type="Proteomes" id="UP000001822">
    <property type="component" value="Chromosome"/>
</dbReference>
<keyword evidence="2" id="KW-1185">Reference proteome</keyword>
<proteinExistence type="predicted"/>
<sequence length="108" mass="12419">MHPLTKLIHPMLTPSEYKNLYALMDTYLGSDACKSAFAKNNQAEIDYSTIVICVDDLICENFDYSNPNKIKDKVNVLNGKNDFNKTLIAFKNQKNEMVFSIKYFDLPK</sequence>
<gene>
    <name evidence="1" type="ordered locus">CHU_2820</name>
</gene>
<protein>
    <submittedName>
        <fullName evidence="1">Uncharacterized protein</fullName>
    </submittedName>
</protein>
<name>A0A6N4SUB6_CYTH3</name>
<accession>A0A6N4SUB6</accession>
<dbReference type="AlphaFoldDB" id="A0A6N4SUB6"/>
<dbReference type="EMBL" id="CP000383">
    <property type="protein sequence ID" value="ABG60068.1"/>
    <property type="molecule type" value="Genomic_DNA"/>
</dbReference>
<reference evidence="1 2" key="1">
    <citation type="journal article" date="2007" name="Appl. Environ. Microbiol.">
        <title>Genome sequence of the cellulolytic gliding bacterium Cytophaga hutchinsonii.</title>
        <authorList>
            <person name="Xie G."/>
            <person name="Bruce D.C."/>
            <person name="Challacombe J.F."/>
            <person name="Chertkov O."/>
            <person name="Detter J.C."/>
            <person name="Gilna P."/>
            <person name="Han C.S."/>
            <person name="Lucas S."/>
            <person name="Misra M."/>
            <person name="Myers G.L."/>
            <person name="Richardson P."/>
            <person name="Tapia R."/>
            <person name="Thayer N."/>
            <person name="Thompson L.S."/>
            <person name="Brettin T.S."/>
            <person name="Henrissat B."/>
            <person name="Wilson D.B."/>
            <person name="McBride M.J."/>
        </authorList>
    </citation>
    <scope>NUCLEOTIDE SEQUENCE [LARGE SCALE GENOMIC DNA]</scope>
    <source>
        <strain evidence="2">ATCC 33406 / DSM 1761 / CIP 103989 / NBRC 15051 / NCIMB 9469 / D465</strain>
    </source>
</reference>
<evidence type="ECO:0000313" key="2">
    <source>
        <dbReference type="Proteomes" id="UP000001822"/>
    </source>
</evidence>
<dbReference type="KEGG" id="chu:CHU_2820"/>